<feature type="region of interest" description="Disordered" evidence="10">
    <location>
        <begin position="1"/>
        <end position="20"/>
    </location>
</feature>
<sequence length="477" mass="54289">MTSDTEEISPVAANTTPGTSSSVVVVVEERIRSLSTTTTASEVSEDSASALLLPDVTFGPGTTTNHTGMGSPRSNRESQPLLGARHDLIDDFNLWPDDPHFTDLVRQAETSIESGIYPERIYQGSSGSYFVKNSNGKVIAVYKPKDEEPYGRLNPKWTKWLHKVCCPCCFGRSCLVPNQGYLSEAGASLVDQKLQLNVVPKTRVVKLASETFNYTRIDREKSRAKKIVSERFPKVGRHFHRIGLPPKVGSFQVFVEGYKDADYWIRRFEAEPLGETTGRQFQLQFERLVVLDYIIRNTDRGNDNWLIKYDKPELTEDGEGGEDWSLVKPPEVRLAAIDNGLAFPFKHPDSWRAYPYHWAWLPWAKIPFSTETRELVLPLLSDMNFVQELCDDMYNLFQTDRGFDRHIFERQMSVMRGQILNLTQALRDGKSPVQLVQMPAVIVERSKGRVGTTARFRSFSDTFTQSFQEKSPFFSWC</sequence>
<evidence type="ECO:0000256" key="7">
    <source>
        <dbReference type="ARBA" id="ARBA00022840"/>
    </source>
</evidence>
<dbReference type="GO" id="GO:0004430">
    <property type="term" value="F:1-phosphatidylinositol 4-kinase activity"/>
    <property type="evidence" value="ECO:0007669"/>
    <property type="project" value="UniProtKB-UniRule"/>
</dbReference>
<dbReference type="GO" id="GO:0007032">
    <property type="term" value="P:endosome organization"/>
    <property type="evidence" value="ECO:0007669"/>
    <property type="project" value="TreeGrafter"/>
</dbReference>
<dbReference type="PANTHER" id="PTHR12865:SF1">
    <property type="entry name" value="PHOSPHATIDYLINOSITOL 4-KINASE TYPE 2"/>
    <property type="match status" value="1"/>
</dbReference>
<name>A0AAE1U7S6_9EUCA</name>
<dbReference type="PANTHER" id="PTHR12865">
    <property type="entry name" value="PHOSPHATIDYLINOSITOL 4-KINASE TYPE-II"/>
    <property type="match status" value="1"/>
</dbReference>
<dbReference type="InterPro" id="IPR039756">
    <property type="entry name" value="Lsb6/PI4K2"/>
</dbReference>
<evidence type="ECO:0000256" key="8">
    <source>
        <dbReference type="ARBA" id="ARBA00023136"/>
    </source>
</evidence>
<protein>
    <recommendedName>
        <fullName evidence="9">Phosphatidylinositol 4-kinase type 2</fullName>
        <ecNumber evidence="9">2.7.1.67</ecNumber>
    </recommendedName>
</protein>
<evidence type="ECO:0000313" key="12">
    <source>
        <dbReference type="EMBL" id="KAK4313352.1"/>
    </source>
</evidence>
<dbReference type="GO" id="GO:0005524">
    <property type="term" value="F:ATP binding"/>
    <property type="evidence" value="ECO:0007669"/>
    <property type="project" value="UniProtKB-UniRule"/>
</dbReference>
<gene>
    <name evidence="12" type="ORF">Pmani_015306</name>
</gene>
<evidence type="ECO:0000256" key="5">
    <source>
        <dbReference type="ARBA" id="ARBA00022741"/>
    </source>
</evidence>
<dbReference type="EMBL" id="JAWZYT010001326">
    <property type="protein sequence ID" value="KAK4313352.1"/>
    <property type="molecule type" value="Genomic_DNA"/>
</dbReference>
<dbReference type="PROSITE" id="PS50290">
    <property type="entry name" value="PI3_4_KINASE_3"/>
    <property type="match status" value="1"/>
</dbReference>
<dbReference type="InterPro" id="IPR000403">
    <property type="entry name" value="PI3/4_kinase_cat_dom"/>
</dbReference>
<comment type="similarity">
    <text evidence="2 9">Belongs to the PI3/PI4-kinase family. Type II PI4K subfamily.</text>
</comment>
<feature type="region of interest" description="Disordered" evidence="10">
    <location>
        <begin position="57"/>
        <end position="79"/>
    </location>
</feature>
<evidence type="ECO:0000256" key="2">
    <source>
        <dbReference type="ARBA" id="ARBA00008941"/>
    </source>
</evidence>
<proteinExistence type="inferred from homology"/>
<dbReference type="EC" id="2.7.1.67" evidence="9"/>
<keyword evidence="4 9" id="KW-0808">Transferase</keyword>
<evidence type="ECO:0000256" key="1">
    <source>
        <dbReference type="ARBA" id="ARBA00004236"/>
    </source>
</evidence>
<comment type="caution">
    <text evidence="12">The sequence shown here is derived from an EMBL/GenBank/DDBJ whole genome shotgun (WGS) entry which is preliminary data.</text>
</comment>
<dbReference type="Pfam" id="PF00454">
    <property type="entry name" value="PI3_PI4_kinase"/>
    <property type="match status" value="1"/>
</dbReference>
<dbReference type="GO" id="GO:0046854">
    <property type="term" value="P:phosphatidylinositol phosphate biosynthetic process"/>
    <property type="evidence" value="ECO:0007669"/>
    <property type="project" value="UniProtKB-UniRule"/>
</dbReference>
<evidence type="ECO:0000256" key="4">
    <source>
        <dbReference type="ARBA" id="ARBA00022679"/>
    </source>
</evidence>
<dbReference type="GO" id="GO:0005765">
    <property type="term" value="C:lysosomal membrane"/>
    <property type="evidence" value="ECO:0007669"/>
    <property type="project" value="TreeGrafter"/>
</dbReference>
<evidence type="ECO:0000256" key="3">
    <source>
        <dbReference type="ARBA" id="ARBA00022475"/>
    </source>
</evidence>
<feature type="domain" description="PI3K/PI4K catalytic" evidence="11">
    <location>
        <begin position="115"/>
        <end position="445"/>
    </location>
</feature>
<keyword evidence="13" id="KW-1185">Reference proteome</keyword>
<keyword evidence="8 9" id="KW-0472">Membrane</keyword>
<keyword evidence="3" id="KW-1003">Cell membrane</keyword>
<organism evidence="12 13">
    <name type="scientific">Petrolisthes manimaculis</name>
    <dbReference type="NCBI Taxonomy" id="1843537"/>
    <lineage>
        <taxon>Eukaryota</taxon>
        <taxon>Metazoa</taxon>
        <taxon>Ecdysozoa</taxon>
        <taxon>Arthropoda</taxon>
        <taxon>Crustacea</taxon>
        <taxon>Multicrustacea</taxon>
        <taxon>Malacostraca</taxon>
        <taxon>Eumalacostraca</taxon>
        <taxon>Eucarida</taxon>
        <taxon>Decapoda</taxon>
        <taxon>Pleocyemata</taxon>
        <taxon>Anomura</taxon>
        <taxon>Galatheoidea</taxon>
        <taxon>Porcellanidae</taxon>
        <taxon>Petrolisthes</taxon>
    </lineage>
</organism>
<evidence type="ECO:0000313" key="13">
    <source>
        <dbReference type="Proteomes" id="UP001292094"/>
    </source>
</evidence>
<evidence type="ECO:0000256" key="9">
    <source>
        <dbReference type="RuleBase" id="RU367084"/>
    </source>
</evidence>
<reference evidence="12" key="1">
    <citation type="submission" date="2023-11" db="EMBL/GenBank/DDBJ databases">
        <title>Genome assemblies of two species of porcelain crab, Petrolisthes cinctipes and Petrolisthes manimaculis (Anomura: Porcellanidae).</title>
        <authorList>
            <person name="Angst P."/>
        </authorList>
    </citation>
    <scope>NUCLEOTIDE SEQUENCE</scope>
    <source>
        <strain evidence="12">PB745_02</strain>
        <tissue evidence="12">Gill</tissue>
    </source>
</reference>
<dbReference type="GO" id="GO:0005886">
    <property type="term" value="C:plasma membrane"/>
    <property type="evidence" value="ECO:0007669"/>
    <property type="project" value="UniProtKB-SubCell"/>
</dbReference>
<keyword evidence="6 9" id="KW-0418">Kinase</keyword>
<evidence type="ECO:0000256" key="10">
    <source>
        <dbReference type="SAM" id="MobiDB-lite"/>
    </source>
</evidence>
<dbReference type="GO" id="GO:0005768">
    <property type="term" value="C:endosome"/>
    <property type="evidence" value="ECO:0007669"/>
    <property type="project" value="TreeGrafter"/>
</dbReference>
<evidence type="ECO:0000259" key="11">
    <source>
        <dbReference type="PROSITE" id="PS50290"/>
    </source>
</evidence>
<keyword evidence="7 9" id="KW-0067">ATP-binding</keyword>
<dbReference type="GO" id="GO:0007030">
    <property type="term" value="P:Golgi organization"/>
    <property type="evidence" value="ECO:0007669"/>
    <property type="project" value="TreeGrafter"/>
</dbReference>
<evidence type="ECO:0000256" key="6">
    <source>
        <dbReference type="ARBA" id="ARBA00022777"/>
    </source>
</evidence>
<comment type="subcellular location">
    <subcellularLocation>
        <location evidence="1">Cell membrane</location>
    </subcellularLocation>
    <subcellularLocation>
        <location evidence="9">Membrane</location>
        <topology evidence="9">Peripheral membrane protein</topology>
    </subcellularLocation>
</comment>
<comment type="catalytic activity">
    <reaction evidence="9">
        <text>a 1,2-diacyl-sn-glycero-3-phospho-(1D-myo-inositol) + ATP = a 1,2-diacyl-sn-glycero-3-phospho-(1D-myo-inositol 4-phosphate) + ADP + H(+)</text>
        <dbReference type="Rhea" id="RHEA:19877"/>
        <dbReference type="ChEBI" id="CHEBI:15378"/>
        <dbReference type="ChEBI" id="CHEBI:30616"/>
        <dbReference type="ChEBI" id="CHEBI:57880"/>
        <dbReference type="ChEBI" id="CHEBI:58178"/>
        <dbReference type="ChEBI" id="CHEBI:456216"/>
        <dbReference type="EC" id="2.7.1.67"/>
    </reaction>
</comment>
<dbReference type="Proteomes" id="UP001292094">
    <property type="component" value="Unassembled WGS sequence"/>
</dbReference>
<dbReference type="AlphaFoldDB" id="A0AAE1U7S6"/>
<accession>A0AAE1U7S6</accession>
<keyword evidence="5 9" id="KW-0547">Nucleotide-binding</keyword>
<dbReference type="GO" id="GO:0005802">
    <property type="term" value="C:trans-Golgi network"/>
    <property type="evidence" value="ECO:0007669"/>
    <property type="project" value="TreeGrafter"/>
</dbReference>